<comment type="caution">
    <text evidence="2">The sequence shown here is derived from an EMBL/GenBank/DDBJ whole genome shotgun (WGS) entry which is preliminary data.</text>
</comment>
<gene>
    <name evidence="2" type="ORF">JIN81_02250</name>
</gene>
<accession>A0A934VE98</accession>
<dbReference type="Proteomes" id="UP000658278">
    <property type="component" value="Unassembled WGS sequence"/>
</dbReference>
<evidence type="ECO:0000313" key="2">
    <source>
        <dbReference type="EMBL" id="MBK1825826.1"/>
    </source>
</evidence>
<dbReference type="RefSeq" id="WP_200275889.1">
    <property type="nucleotide sequence ID" value="NZ_JAENII010000002.1"/>
</dbReference>
<dbReference type="PANTHER" id="PTHR30006:SF24">
    <property type="entry name" value="SLL0237 PROTEIN"/>
    <property type="match status" value="1"/>
</dbReference>
<sequence>MWKRALPILILLIVVVAAPLVLRRDSEVAEAGQGDDRLVIITPHNDSIRAEFGEAFAEHWMEKTGRSIHVDWRAPGGGGEIRKLVNGAFEAAEDLGKQGTEFDVFFGGGTKDFIGQAKLGHLAELTVFEDEPQWFRDDCVPASFSGETYYDPDHHWVGVCVSQFGIVYNKDAVEWIDVASPQRWEDLGDPAYFGRLALADPTKSSSVTQAFEMLIQEQMQLVLAEEGDSPEARAKGWKQGLNLLQRLGANARYFTDSASKIPHDVALGDAAAGTCIDFYGRSFEDSVRSHDGESRLKWISPIGGTSVSVDSIAVFRGAPQMEIAQEFVRFCLTERGQLLWNLKPGVEGGPKSRSLRRLPVRRDLYTPDRLAQFTDPDALPFERAGNFVYQPELTGAAFDALRVIFRAMCMDPHDELKDAWEAAAIDGRGSLERLFDVEVVSYERVMNELLPVLDGEDRLESARAMTEISKHFRKQYQQVAKGEGGKP</sequence>
<keyword evidence="3" id="KW-1185">Reference proteome</keyword>
<dbReference type="Gene3D" id="3.40.190.10">
    <property type="entry name" value="Periplasmic binding protein-like II"/>
    <property type="match status" value="2"/>
</dbReference>
<keyword evidence="1" id="KW-0732">Signal</keyword>
<dbReference type="SUPFAM" id="SSF53850">
    <property type="entry name" value="Periplasmic binding protein-like II"/>
    <property type="match status" value="1"/>
</dbReference>
<evidence type="ECO:0000313" key="3">
    <source>
        <dbReference type="Proteomes" id="UP000658278"/>
    </source>
</evidence>
<proteinExistence type="predicted"/>
<dbReference type="PANTHER" id="PTHR30006">
    <property type="entry name" value="THIAMINE-BINDING PERIPLASMIC PROTEIN-RELATED"/>
    <property type="match status" value="1"/>
</dbReference>
<reference evidence="2" key="1">
    <citation type="submission" date="2021-01" db="EMBL/GenBank/DDBJ databases">
        <title>Modified the classification status of verrucomicrobia.</title>
        <authorList>
            <person name="Feng X."/>
        </authorList>
    </citation>
    <scope>NUCLEOTIDE SEQUENCE</scope>
    <source>
        <strain evidence="2">KCTC 22201</strain>
    </source>
</reference>
<dbReference type="Pfam" id="PF13343">
    <property type="entry name" value="SBP_bac_6"/>
    <property type="match status" value="1"/>
</dbReference>
<dbReference type="EMBL" id="JAENII010000002">
    <property type="protein sequence ID" value="MBK1825826.1"/>
    <property type="molecule type" value="Genomic_DNA"/>
</dbReference>
<protein>
    <submittedName>
        <fullName evidence="2">Extracellular solute-binding protein</fullName>
    </submittedName>
</protein>
<organism evidence="2 3">
    <name type="scientific">Haloferula rosea</name>
    <dbReference type="NCBI Taxonomy" id="490093"/>
    <lineage>
        <taxon>Bacteria</taxon>
        <taxon>Pseudomonadati</taxon>
        <taxon>Verrucomicrobiota</taxon>
        <taxon>Verrucomicrobiia</taxon>
        <taxon>Verrucomicrobiales</taxon>
        <taxon>Verrucomicrobiaceae</taxon>
        <taxon>Haloferula</taxon>
    </lineage>
</organism>
<name>A0A934VE98_9BACT</name>
<dbReference type="AlphaFoldDB" id="A0A934VE98"/>
<evidence type="ECO:0000256" key="1">
    <source>
        <dbReference type="ARBA" id="ARBA00022729"/>
    </source>
</evidence>